<feature type="signal peptide" evidence="1">
    <location>
        <begin position="1"/>
        <end position="21"/>
    </location>
</feature>
<dbReference type="Proteomes" id="UP001516400">
    <property type="component" value="Unassembled WGS sequence"/>
</dbReference>
<dbReference type="EMBL" id="JABFTP020000165">
    <property type="protein sequence ID" value="KAL3284420.1"/>
    <property type="molecule type" value="Genomic_DNA"/>
</dbReference>
<dbReference type="InterPro" id="IPR029034">
    <property type="entry name" value="Cystine-knot_cytokine"/>
</dbReference>
<dbReference type="PANTHER" id="PTHR21719:SF1">
    <property type="entry name" value="FI06402P-RELATED"/>
    <property type="match status" value="1"/>
</dbReference>
<reference evidence="2 3" key="1">
    <citation type="journal article" date="2021" name="BMC Biol.">
        <title>Horizontally acquired antibacterial genes associated with adaptive radiation of ladybird beetles.</title>
        <authorList>
            <person name="Li H.S."/>
            <person name="Tang X.F."/>
            <person name="Huang Y.H."/>
            <person name="Xu Z.Y."/>
            <person name="Chen M.L."/>
            <person name="Du X.Y."/>
            <person name="Qiu B.Y."/>
            <person name="Chen P.T."/>
            <person name="Zhang W."/>
            <person name="Slipinski A."/>
            <person name="Escalona H.E."/>
            <person name="Waterhouse R.M."/>
            <person name="Zwick A."/>
            <person name="Pang H."/>
        </authorList>
    </citation>
    <scope>NUCLEOTIDE SEQUENCE [LARGE SCALE GENOMIC DNA]</scope>
    <source>
        <strain evidence="2">SYSU2018</strain>
    </source>
</reference>
<protein>
    <recommendedName>
        <fullName evidence="4">Platelet-derived growth factor (PDGF) family profile domain-containing protein</fullName>
    </recommendedName>
</protein>
<accession>A0ABD2P1J8</accession>
<name>A0ABD2P1J8_9CUCU</name>
<gene>
    <name evidence="2" type="ORF">HHI36_018580</name>
</gene>
<dbReference type="AlphaFoldDB" id="A0ABD2P1J8"/>
<sequence>MMFKNLCFMLMFFIIEIECASKSTKESWVAHSHSVYNFKCQNPQPRSFELTELFSENDALIPQIENIYPSSTVLHRCENAGCCSGINQCLPKTNETIDLTFGIVQPGLSRVQYVHRLVLNHTACSCQPDPKRMHRI</sequence>
<comment type="caution">
    <text evidence="2">The sequence shown here is derived from an EMBL/GenBank/DDBJ whole genome shotgun (WGS) entry which is preliminary data.</text>
</comment>
<evidence type="ECO:0000313" key="2">
    <source>
        <dbReference type="EMBL" id="KAL3284420.1"/>
    </source>
</evidence>
<dbReference type="SUPFAM" id="SSF57501">
    <property type="entry name" value="Cystine-knot cytokines"/>
    <property type="match status" value="1"/>
</dbReference>
<keyword evidence="1" id="KW-0732">Signal</keyword>
<dbReference type="PANTHER" id="PTHR21719">
    <property type="entry name" value="FI06402P-RELATED"/>
    <property type="match status" value="1"/>
</dbReference>
<evidence type="ECO:0000313" key="3">
    <source>
        <dbReference type="Proteomes" id="UP001516400"/>
    </source>
</evidence>
<organism evidence="2 3">
    <name type="scientific">Cryptolaemus montrouzieri</name>
    <dbReference type="NCBI Taxonomy" id="559131"/>
    <lineage>
        <taxon>Eukaryota</taxon>
        <taxon>Metazoa</taxon>
        <taxon>Ecdysozoa</taxon>
        <taxon>Arthropoda</taxon>
        <taxon>Hexapoda</taxon>
        <taxon>Insecta</taxon>
        <taxon>Pterygota</taxon>
        <taxon>Neoptera</taxon>
        <taxon>Endopterygota</taxon>
        <taxon>Coleoptera</taxon>
        <taxon>Polyphaga</taxon>
        <taxon>Cucujiformia</taxon>
        <taxon>Coccinelloidea</taxon>
        <taxon>Coccinellidae</taxon>
        <taxon>Scymninae</taxon>
        <taxon>Scymnini</taxon>
        <taxon>Cryptolaemus</taxon>
    </lineage>
</organism>
<evidence type="ECO:0000256" key="1">
    <source>
        <dbReference type="SAM" id="SignalP"/>
    </source>
</evidence>
<evidence type="ECO:0008006" key="4">
    <source>
        <dbReference type="Google" id="ProtNLM"/>
    </source>
</evidence>
<dbReference type="Gene3D" id="2.10.90.10">
    <property type="entry name" value="Cystine-knot cytokines"/>
    <property type="match status" value="1"/>
</dbReference>
<feature type="chain" id="PRO_5044819826" description="Platelet-derived growth factor (PDGF) family profile domain-containing protein" evidence="1">
    <location>
        <begin position="22"/>
        <end position="136"/>
    </location>
</feature>
<keyword evidence="3" id="KW-1185">Reference proteome</keyword>
<proteinExistence type="predicted"/>